<accession>G7IWF8</accession>
<evidence type="ECO:0000259" key="7">
    <source>
        <dbReference type="PROSITE" id="PS50089"/>
    </source>
</evidence>
<keyword evidence="5" id="KW-0862">Zinc</keyword>
<evidence type="ECO:0000256" key="2">
    <source>
        <dbReference type="ARBA" id="ARBA00012483"/>
    </source>
</evidence>
<evidence type="ECO:0000313" key="11">
    <source>
        <dbReference type="Proteomes" id="UP000002051"/>
    </source>
</evidence>
<evidence type="ECO:0000313" key="12">
    <source>
        <dbReference type="Proteomes" id="UP000265566"/>
    </source>
</evidence>
<dbReference type="eggNOG" id="KOG0802">
    <property type="taxonomic scope" value="Eukaryota"/>
</dbReference>
<comment type="catalytic activity">
    <reaction evidence="1">
        <text>S-ubiquitinyl-[E2 ubiquitin-conjugating enzyme]-L-cysteine + [acceptor protein]-L-lysine = [E2 ubiquitin-conjugating enzyme]-L-cysteine + N(6)-ubiquitinyl-[acceptor protein]-L-lysine.</text>
        <dbReference type="EC" id="2.3.2.27"/>
    </reaction>
</comment>
<evidence type="ECO:0000313" key="8">
    <source>
        <dbReference type="EMBL" id="AES69209.1"/>
    </source>
</evidence>
<dbReference type="EMBL" id="PSQE01000003">
    <property type="protein sequence ID" value="RHN66068.1"/>
    <property type="molecule type" value="Genomic_DNA"/>
</dbReference>
<sequence length="141" mass="16543">MEQPRYIRSSINVGSDHVMILDAVDLNLARPHHTHATNRSTRFTLLRPYVVRHHNLSNEVQTTTRNTETIERHSYRYLSKIRVEEGMESEEMMCSICLVELLVGTQATRLWCSHLYHEGCIMKWLCRSNTCPLCRQIVQNM</sequence>
<organism evidence="8 11">
    <name type="scientific">Medicago truncatula</name>
    <name type="common">Barrel medic</name>
    <name type="synonym">Medicago tribuloides</name>
    <dbReference type="NCBI Taxonomy" id="3880"/>
    <lineage>
        <taxon>Eukaryota</taxon>
        <taxon>Viridiplantae</taxon>
        <taxon>Streptophyta</taxon>
        <taxon>Embryophyta</taxon>
        <taxon>Tracheophyta</taxon>
        <taxon>Spermatophyta</taxon>
        <taxon>Magnoliopsida</taxon>
        <taxon>eudicotyledons</taxon>
        <taxon>Gunneridae</taxon>
        <taxon>Pentapetalae</taxon>
        <taxon>rosids</taxon>
        <taxon>fabids</taxon>
        <taxon>Fabales</taxon>
        <taxon>Fabaceae</taxon>
        <taxon>Papilionoideae</taxon>
        <taxon>50 kb inversion clade</taxon>
        <taxon>NPAAA clade</taxon>
        <taxon>Hologalegina</taxon>
        <taxon>IRL clade</taxon>
        <taxon>Trifolieae</taxon>
        <taxon>Medicago</taxon>
    </lineage>
</organism>
<evidence type="ECO:0000313" key="10">
    <source>
        <dbReference type="EnsemblPlants" id="AES69209"/>
    </source>
</evidence>
<reference evidence="8 11" key="2">
    <citation type="journal article" date="2014" name="BMC Genomics">
        <title>An improved genome release (version Mt4.0) for the model legume Medicago truncatula.</title>
        <authorList>
            <person name="Tang H."/>
            <person name="Krishnakumar V."/>
            <person name="Bidwell S."/>
            <person name="Rosen B."/>
            <person name="Chan A."/>
            <person name="Zhou S."/>
            <person name="Gentzbittel L."/>
            <person name="Childs K.L."/>
            <person name="Yandell M."/>
            <person name="Gundlach H."/>
            <person name="Mayer K.F."/>
            <person name="Schwartz D.C."/>
            <person name="Town C.D."/>
        </authorList>
    </citation>
    <scope>GENOME REANNOTATION</scope>
    <source>
        <strain evidence="10 11">cv. Jemalong A17</strain>
    </source>
</reference>
<dbReference type="Gene3D" id="3.30.40.10">
    <property type="entry name" value="Zinc/RING finger domain, C3HC4 (zinc finger)"/>
    <property type="match status" value="1"/>
</dbReference>
<reference evidence="12" key="4">
    <citation type="journal article" date="2018" name="Nat. Plants">
        <title>Whole-genome landscape of Medicago truncatula symbiotic genes.</title>
        <authorList>
            <person name="Pecrix Y."/>
            <person name="Staton S.E."/>
            <person name="Sallet E."/>
            <person name="Lelandais-Briere C."/>
            <person name="Moreau S."/>
            <person name="Carrere S."/>
            <person name="Blein T."/>
            <person name="Jardinaud M.F."/>
            <person name="Latrasse D."/>
            <person name="Zouine M."/>
            <person name="Zahm M."/>
            <person name="Kreplak J."/>
            <person name="Mayjonade B."/>
            <person name="Satge C."/>
            <person name="Perez M."/>
            <person name="Cauet S."/>
            <person name="Marande W."/>
            <person name="Chantry-Darmon C."/>
            <person name="Lopez-Roques C."/>
            <person name="Bouchez O."/>
            <person name="Berard A."/>
            <person name="Debelle F."/>
            <person name="Munos S."/>
            <person name="Bendahmane A."/>
            <person name="Berges H."/>
            <person name="Niebel A."/>
            <person name="Buitink J."/>
            <person name="Frugier F."/>
            <person name="Benhamed M."/>
            <person name="Crespi M."/>
            <person name="Gouzy J."/>
            <person name="Gamas P."/>
        </authorList>
    </citation>
    <scope>NUCLEOTIDE SEQUENCE [LARGE SCALE GENOMIC DNA]</scope>
    <source>
        <strain evidence="12">cv. Jemalong A17</strain>
    </source>
</reference>
<reference evidence="9" key="5">
    <citation type="journal article" date="2018" name="Nat. Plants">
        <title>Whole-genome landscape of Medicago truncatula symbiotic genes.</title>
        <authorList>
            <person name="Pecrix Y."/>
            <person name="Gamas P."/>
            <person name="Carrere S."/>
        </authorList>
    </citation>
    <scope>NUCLEOTIDE SEQUENCE</scope>
    <source>
        <tissue evidence="9">Leaves</tissue>
    </source>
</reference>
<evidence type="ECO:0000256" key="1">
    <source>
        <dbReference type="ARBA" id="ARBA00000900"/>
    </source>
</evidence>
<dbReference type="Proteomes" id="UP000265566">
    <property type="component" value="Chromosome 3"/>
</dbReference>
<dbReference type="SUPFAM" id="SSF57850">
    <property type="entry name" value="RING/U-box"/>
    <property type="match status" value="1"/>
</dbReference>
<reference evidence="8 11" key="1">
    <citation type="journal article" date="2011" name="Nature">
        <title>The Medicago genome provides insight into the evolution of rhizobial symbioses.</title>
        <authorList>
            <person name="Young N.D."/>
            <person name="Debelle F."/>
            <person name="Oldroyd G.E."/>
            <person name="Geurts R."/>
            <person name="Cannon S.B."/>
            <person name="Udvardi M.K."/>
            <person name="Benedito V.A."/>
            <person name="Mayer K.F."/>
            <person name="Gouzy J."/>
            <person name="Schoof H."/>
            <person name="Van de Peer Y."/>
            <person name="Proost S."/>
            <person name="Cook D.R."/>
            <person name="Meyers B.C."/>
            <person name="Spannagl M."/>
            <person name="Cheung F."/>
            <person name="De Mita S."/>
            <person name="Krishnakumar V."/>
            <person name="Gundlach H."/>
            <person name="Zhou S."/>
            <person name="Mudge J."/>
            <person name="Bharti A.K."/>
            <person name="Murray J.D."/>
            <person name="Naoumkina M.A."/>
            <person name="Rosen B."/>
            <person name="Silverstein K.A."/>
            <person name="Tang H."/>
            <person name="Rombauts S."/>
            <person name="Zhao P.X."/>
            <person name="Zhou P."/>
            <person name="Barbe V."/>
            <person name="Bardou P."/>
            <person name="Bechner M."/>
            <person name="Bellec A."/>
            <person name="Berger A."/>
            <person name="Berges H."/>
            <person name="Bidwell S."/>
            <person name="Bisseling T."/>
            <person name="Choisne N."/>
            <person name="Couloux A."/>
            <person name="Denny R."/>
            <person name="Deshpande S."/>
            <person name="Dai X."/>
            <person name="Doyle J.J."/>
            <person name="Dudez A.M."/>
            <person name="Farmer A.D."/>
            <person name="Fouteau S."/>
            <person name="Franken C."/>
            <person name="Gibelin C."/>
            <person name="Gish J."/>
            <person name="Goldstein S."/>
            <person name="Gonzalez A.J."/>
            <person name="Green P.J."/>
            <person name="Hallab A."/>
            <person name="Hartog M."/>
            <person name="Hua A."/>
            <person name="Humphray S.J."/>
            <person name="Jeong D.H."/>
            <person name="Jing Y."/>
            <person name="Jocker A."/>
            <person name="Kenton S.M."/>
            <person name="Kim D.J."/>
            <person name="Klee K."/>
            <person name="Lai H."/>
            <person name="Lang C."/>
            <person name="Lin S."/>
            <person name="Macmil S.L."/>
            <person name="Magdelenat G."/>
            <person name="Matthews L."/>
            <person name="McCorrison J."/>
            <person name="Monaghan E.L."/>
            <person name="Mun J.H."/>
            <person name="Najar F.Z."/>
            <person name="Nicholson C."/>
            <person name="Noirot C."/>
            <person name="O'Bleness M."/>
            <person name="Paule C.R."/>
            <person name="Poulain J."/>
            <person name="Prion F."/>
            <person name="Qin B."/>
            <person name="Qu C."/>
            <person name="Retzel E.F."/>
            <person name="Riddle C."/>
            <person name="Sallet E."/>
            <person name="Samain S."/>
            <person name="Samson N."/>
            <person name="Sanders I."/>
            <person name="Saurat O."/>
            <person name="Scarpelli C."/>
            <person name="Schiex T."/>
            <person name="Segurens B."/>
            <person name="Severin A.J."/>
            <person name="Sherrier D.J."/>
            <person name="Shi R."/>
            <person name="Sims S."/>
            <person name="Singer S.R."/>
            <person name="Sinharoy S."/>
            <person name="Sterck L."/>
            <person name="Viollet A."/>
            <person name="Wang B.B."/>
            <person name="Wang K."/>
            <person name="Wang M."/>
            <person name="Wang X."/>
            <person name="Warfsmann J."/>
            <person name="Weissenbach J."/>
            <person name="White D.D."/>
            <person name="White J.D."/>
            <person name="Wiley G.B."/>
            <person name="Wincker P."/>
            <person name="Xing Y."/>
            <person name="Yang L."/>
            <person name="Yao Z."/>
            <person name="Ying F."/>
            <person name="Zhai J."/>
            <person name="Zhou L."/>
            <person name="Zuber A."/>
            <person name="Denarie J."/>
            <person name="Dixon R.A."/>
            <person name="May G.D."/>
            <person name="Schwartz D.C."/>
            <person name="Rogers J."/>
            <person name="Quetier F."/>
            <person name="Town C.D."/>
            <person name="Roe B.A."/>
        </authorList>
    </citation>
    <scope>NUCLEOTIDE SEQUENCE [LARGE SCALE GENOMIC DNA]</scope>
    <source>
        <strain evidence="8">A17</strain>
        <strain evidence="10 11">cv. Jemalong A17</strain>
    </source>
</reference>
<dbReference type="GO" id="GO:0008270">
    <property type="term" value="F:zinc ion binding"/>
    <property type="evidence" value="ECO:0007669"/>
    <property type="project" value="UniProtKB-KW"/>
</dbReference>
<dbReference type="SMART" id="SM00184">
    <property type="entry name" value="RING"/>
    <property type="match status" value="1"/>
</dbReference>
<dbReference type="PaxDb" id="3880-AES69209"/>
<dbReference type="Proteomes" id="UP000002051">
    <property type="component" value="Chromosome 3"/>
</dbReference>
<dbReference type="PANTHER" id="PTHR15710:SF196">
    <property type="entry name" value="F6A14.12 PROTEIN-RELATED"/>
    <property type="match status" value="1"/>
</dbReference>
<feature type="domain" description="RING-type" evidence="7">
    <location>
        <begin position="94"/>
        <end position="135"/>
    </location>
</feature>
<dbReference type="PROSITE" id="PS50089">
    <property type="entry name" value="ZF_RING_2"/>
    <property type="match status" value="1"/>
</dbReference>
<dbReference type="InterPro" id="IPR001841">
    <property type="entry name" value="Znf_RING"/>
</dbReference>
<dbReference type="EnsemblPlants" id="AES69209">
    <property type="protein sequence ID" value="AES69209"/>
    <property type="gene ID" value="MTR_3g025380"/>
</dbReference>
<evidence type="ECO:0000313" key="9">
    <source>
        <dbReference type="EMBL" id="RHN66068.1"/>
    </source>
</evidence>
<protein>
    <recommendedName>
        <fullName evidence="2">RING-type E3 ubiquitin transferase</fullName>
        <ecNumber evidence="2">2.3.2.27</ecNumber>
    </recommendedName>
</protein>
<dbReference type="Gramene" id="rna13980">
    <property type="protein sequence ID" value="RHN66068.1"/>
    <property type="gene ID" value="gene13980"/>
</dbReference>
<dbReference type="InterPro" id="IPR013083">
    <property type="entry name" value="Znf_RING/FYVE/PHD"/>
</dbReference>
<dbReference type="OMA" id="LECEHRY"/>
<proteinExistence type="predicted"/>
<evidence type="ECO:0000256" key="6">
    <source>
        <dbReference type="PROSITE-ProRule" id="PRU00175"/>
    </source>
</evidence>
<evidence type="ECO:0000256" key="5">
    <source>
        <dbReference type="ARBA" id="ARBA00022833"/>
    </source>
</evidence>
<keyword evidence="4 6" id="KW-0863">Zinc-finger</keyword>
<name>G7IWF8_MEDTR</name>
<gene>
    <name evidence="10" type="primary">11441714</name>
    <name evidence="8" type="ordered locus">MTR_3g025380</name>
    <name evidence="9" type="ORF">MtrunA17_Chr3g0086751</name>
</gene>
<dbReference type="OrthoDB" id="1433600at2759"/>
<keyword evidence="11" id="KW-1185">Reference proteome</keyword>
<dbReference type="PANTHER" id="PTHR15710">
    <property type="entry name" value="E3 UBIQUITIN-PROTEIN LIGASE PRAJA"/>
    <property type="match status" value="1"/>
</dbReference>
<evidence type="ECO:0000256" key="4">
    <source>
        <dbReference type="ARBA" id="ARBA00022771"/>
    </source>
</evidence>
<dbReference type="GO" id="GO:0016567">
    <property type="term" value="P:protein ubiquitination"/>
    <property type="evidence" value="ECO:0000318"/>
    <property type="project" value="GO_Central"/>
</dbReference>
<reference evidence="10" key="3">
    <citation type="submission" date="2015-04" db="UniProtKB">
        <authorList>
            <consortium name="EnsemblPlants"/>
        </authorList>
    </citation>
    <scope>IDENTIFICATION</scope>
    <source>
        <strain evidence="10">cv. Jemalong A17</strain>
    </source>
</reference>
<dbReference type="Pfam" id="PF13639">
    <property type="entry name" value="zf-RING_2"/>
    <property type="match status" value="1"/>
</dbReference>
<dbReference type="EC" id="2.3.2.27" evidence="2"/>
<keyword evidence="3" id="KW-0479">Metal-binding</keyword>
<dbReference type="HOGENOM" id="CLU_1828180_0_0_1"/>
<dbReference type="KEGG" id="mtr:11441714"/>
<dbReference type="GO" id="GO:0061630">
    <property type="term" value="F:ubiquitin protein ligase activity"/>
    <property type="evidence" value="ECO:0000318"/>
    <property type="project" value="GO_Central"/>
</dbReference>
<dbReference type="EMBL" id="CM001219">
    <property type="protein sequence ID" value="AES69209.1"/>
    <property type="molecule type" value="Genomic_DNA"/>
</dbReference>
<dbReference type="GO" id="GO:0005737">
    <property type="term" value="C:cytoplasm"/>
    <property type="evidence" value="ECO:0000318"/>
    <property type="project" value="GO_Central"/>
</dbReference>
<dbReference type="STRING" id="3880.G7IWF8"/>
<evidence type="ECO:0000256" key="3">
    <source>
        <dbReference type="ARBA" id="ARBA00022723"/>
    </source>
</evidence>
<dbReference type="AlphaFoldDB" id="G7IWF8"/>